<dbReference type="GO" id="GO:0046854">
    <property type="term" value="P:phosphatidylinositol phosphate biosynthetic process"/>
    <property type="evidence" value="ECO:0007669"/>
    <property type="project" value="TreeGrafter"/>
</dbReference>
<dbReference type="PANTHER" id="PTHR10155:SF10">
    <property type="entry name" value="PI3K21B, ISOFORM B"/>
    <property type="match status" value="1"/>
</dbReference>
<feature type="domain" description="SH2" evidence="4">
    <location>
        <begin position="352"/>
        <end position="460"/>
    </location>
</feature>
<evidence type="ECO:0000313" key="5">
    <source>
        <dbReference type="EMBL" id="GMR52451.1"/>
    </source>
</evidence>
<dbReference type="Proteomes" id="UP001328107">
    <property type="component" value="Unassembled WGS sequence"/>
</dbReference>
<dbReference type="InterPro" id="IPR000980">
    <property type="entry name" value="SH2"/>
</dbReference>
<feature type="non-terminal residue" evidence="5">
    <location>
        <position position="462"/>
    </location>
</feature>
<dbReference type="GO" id="GO:0008286">
    <property type="term" value="P:insulin receptor signaling pathway"/>
    <property type="evidence" value="ECO:0007669"/>
    <property type="project" value="TreeGrafter"/>
</dbReference>
<dbReference type="GO" id="GO:0005942">
    <property type="term" value="C:phosphatidylinositol 3-kinase complex"/>
    <property type="evidence" value="ECO:0007669"/>
    <property type="project" value="TreeGrafter"/>
</dbReference>
<accession>A0AAN5CXD4</accession>
<dbReference type="SUPFAM" id="SSF55550">
    <property type="entry name" value="SH2 domain"/>
    <property type="match status" value="2"/>
</dbReference>
<evidence type="ECO:0000256" key="2">
    <source>
        <dbReference type="PROSITE-ProRule" id="PRU00191"/>
    </source>
</evidence>
<keyword evidence="6" id="KW-1185">Reference proteome</keyword>
<dbReference type="Gene3D" id="3.30.505.10">
    <property type="entry name" value="SH2 domain"/>
    <property type="match status" value="2"/>
</dbReference>
<dbReference type="PRINTS" id="PR00401">
    <property type="entry name" value="SH2DOMAIN"/>
</dbReference>
<feature type="domain" description="SH2" evidence="4">
    <location>
        <begin position="27"/>
        <end position="121"/>
    </location>
</feature>
<dbReference type="InterPro" id="IPR036860">
    <property type="entry name" value="SH2_dom_sf"/>
</dbReference>
<dbReference type="PANTHER" id="PTHR10155">
    <property type="entry name" value="PHOSPHATIDYLINOSITOL 3-KINASE REGULATORY SUBUNIT"/>
    <property type="match status" value="1"/>
</dbReference>
<comment type="caution">
    <text evidence="5">The sequence shown here is derived from an EMBL/GenBank/DDBJ whole genome shotgun (WGS) entry which is preliminary data.</text>
</comment>
<dbReference type="PROSITE" id="PS50001">
    <property type="entry name" value="SH2"/>
    <property type="match status" value="2"/>
</dbReference>
<evidence type="ECO:0000259" key="4">
    <source>
        <dbReference type="PROSITE" id="PS50001"/>
    </source>
</evidence>
<name>A0AAN5CXD4_9BILA</name>
<dbReference type="SMART" id="SM00252">
    <property type="entry name" value="SH2"/>
    <property type="match status" value="2"/>
</dbReference>
<evidence type="ECO:0000256" key="3">
    <source>
        <dbReference type="SAM" id="Coils"/>
    </source>
</evidence>
<evidence type="ECO:0000256" key="1">
    <source>
        <dbReference type="ARBA" id="ARBA00022999"/>
    </source>
</evidence>
<proteinExistence type="predicted"/>
<feature type="coiled-coil region" evidence="3">
    <location>
        <begin position="245"/>
        <end position="272"/>
    </location>
</feature>
<keyword evidence="3" id="KW-0175">Coiled coil</keyword>
<evidence type="ECO:0000313" key="6">
    <source>
        <dbReference type="Proteomes" id="UP001328107"/>
    </source>
</evidence>
<dbReference type="AlphaFoldDB" id="A0AAN5CXD4"/>
<sequence length="462" mass="51767">MTSSSRTSSSGEGGQLLELEELISEAWYWPGASKGEISKALDGKPDGTFVIRDASSPGDYTLTVRARGETKLVKIVVGGGLCGFNTQVLDFRSLQELVDCHRKNSLKTYNANLDTMLLFPLRDSKRRQSGDEEFDRFLVIERFRTMKCAFMRASKLYDLHHGEQIRAENLLKMEKAALADVRKKMALLEEVVGTQKGVIEDLPQENAKLQLAFKGNAEVLSSALSTLRLEATTIEGQKARLEKFIVDHKKDLERESENVQLLSAQLERQMTEMRGEKSAAGRRQVTISEAKMQETSEQVELMRQHFEPLTVASILNELPLKWDPARFLVNDSSKEAAGVLIEAARARLHADWIAREEGHRRKRRYVLIGCRDSHSSTSSTPSFDGIFLIRPSASQEGRLVLSVLCSGRLSHCLVEEAPHGWGFENGGLSFVSIGDFVRYYAVNSLEEHNKQIRTVLTEPALP</sequence>
<reference evidence="6" key="1">
    <citation type="submission" date="2022-10" db="EMBL/GenBank/DDBJ databases">
        <title>Genome assembly of Pristionchus species.</title>
        <authorList>
            <person name="Yoshida K."/>
            <person name="Sommer R.J."/>
        </authorList>
    </citation>
    <scope>NUCLEOTIDE SEQUENCE [LARGE SCALE GENOMIC DNA]</scope>
    <source>
        <strain evidence="6">RS5460</strain>
    </source>
</reference>
<dbReference type="EMBL" id="BTRK01000005">
    <property type="protein sequence ID" value="GMR52451.1"/>
    <property type="molecule type" value="Genomic_DNA"/>
</dbReference>
<gene>
    <name evidence="5" type="ORF">PMAYCL1PPCAC_22646</name>
</gene>
<dbReference type="GO" id="GO:0046935">
    <property type="term" value="F:1-phosphatidylinositol-3-kinase regulator activity"/>
    <property type="evidence" value="ECO:0007669"/>
    <property type="project" value="TreeGrafter"/>
</dbReference>
<organism evidence="5 6">
    <name type="scientific">Pristionchus mayeri</name>
    <dbReference type="NCBI Taxonomy" id="1317129"/>
    <lineage>
        <taxon>Eukaryota</taxon>
        <taxon>Metazoa</taxon>
        <taxon>Ecdysozoa</taxon>
        <taxon>Nematoda</taxon>
        <taxon>Chromadorea</taxon>
        <taxon>Rhabditida</taxon>
        <taxon>Rhabditina</taxon>
        <taxon>Diplogasteromorpha</taxon>
        <taxon>Diplogasteroidea</taxon>
        <taxon>Neodiplogasteridae</taxon>
        <taxon>Pristionchus</taxon>
    </lineage>
</organism>
<keyword evidence="1 2" id="KW-0727">SH2 domain</keyword>
<dbReference type="Pfam" id="PF00017">
    <property type="entry name" value="SH2"/>
    <property type="match status" value="2"/>
</dbReference>
<protein>
    <recommendedName>
        <fullName evidence="4">SH2 domain-containing protein</fullName>
    </recommendedName>
</protein>